<name>A0ABP6M5P2_9ACTN</name>
<evidence type="ECO:0000313" key="2">
    <source>
        <dbReference type="Proteomes" id="UP001501532"/>
    </source>
</evidence>
<gene>
    <name evidence="1" type="ORF">GCM10010448_66060</name>
</gene>
<protein>
    <submittedName>
        <fullName evidence="1">Uncharacterized protein</fullName>
    </submittedName>
</protein>
<evidence type="ECO:0000313" key="1">
    <source>
        <dbReference type="EMBL" id="GAA3074357.1"/>
    </source>
</evidence>
<dbReference type="EMBL" id="BAAAUF010000082">
    <property type="protein sequence ID" value="GAA3074357.1"/>
    <property type="molecule type" value="Genomic_DNA"/>
</dbReference>
<sequence>MSWAVICPANRIPDSVQIHVRQRQGNKKHCIAYMSWDSLPPCALAGQPLELPQASPDLAKLLLKSKPFSLARELPRAGHRVGVDTVADLLREVVMRVE</sequence>
<comment type="caution">
    <text evidence="1">The sequence shown here is derived from an EMBL/GenBank/DDBJ whole genome shotgun (WGS) entry which is preliminary data.</text>
</comment>
<accession>A0ABP6M5P2</accession>
<dbReference type="Proteomes" id="UP001501532">
    <property type="component" value="Unassembled WGS sequence"/>
</dbReference>
<keyword evidence="2" id="KW-1185">Reference proteome</keyword>
<proteinExistence type="predicted"/>
<reference evidence="2" key="1">
    <citation type="journal article" date="2019" name="Int. J. Syst. Evol. Microbiol.">
        <title>The Global Catalogue of Microorganisms (GCM) 10K type strain sequencing project: providing services to taxonomists for standard genome sequencing and annotation.</title>
        <authorList>
            <consortium name="The Broad Institute Genomics Platform"/>
            <consortium name="The Broad Institute Genome Sequencing Center for Infectious Disease"/>
            <person name="Wu L."/>
            <person name="Ma J."/>
        </authorList>
    </citation>
    <scope>NUCLEOTIDE SEQUENCE [LARGE SCALE GENOMIC DNA]</scope>
    <source>
        <strain evidence="2">JCM 9091</strain>
    </source>
</reference>
<organism evidence="1 2">
    <name type="scientific">Streptomyces glomeratus</name>
    <dbReference type="NCBI Taxonomy" id="284452"/>
    <lineage>
        <taxon>Bacteria</taxon>
        <taxon>Bacillati</taxon>
        <taxon>Actinomycetota</taxon>
        <taxon>Actinomycetes</taxon>
        <taxon>Kitasatosporales</taxon>
        <taxon>Streptomycetaceae</taxon>
        <taxon>Streptomyces</taxon>
    </lineage>
</organism>